<proteinExistence type="predicted"/>
<gene>
    <name evidence="7" type="ORF">GGQ54_001588</name>
</gene>
<feature type="domain" description="HTH arsR-type" evidence="5">
    <location>
        <begin position="19"/>
        <end position="113"/>
    </location>
</feature>
<dbReference type="GO" id="GO:0003906">
    <property type="term" value="F:DNA-(apurinic or apyrimidinic site) endonuclease activity"/>
    <property type="evidence" value="ECO:0007669"/>
    <property type="project" value="InterPro"/>
</dbReference>
<evidence type="ECO:0000256" key="3">
    <source>
        <dbReference type="ARBA" id="ARBA00023163"/>
    </source>
</evidence>
<dbReference type="GO" id="GO:0019104">
    <property type="term" value="F:DNA N-glycosylase activity"/>
    <property type="evidence" value="ECO:0007669"/>
    <property type="project" value="InterPro"/>
</dbReference>
<feature type="domain" description="Formamidopyrimidine-DNA glycosylase catalytic" evidence="6">
    <location>
        <begin position="19"/>
        <end position="135"/>
    </location>
</feature>
<evidence type="ECO:0000256" key="1">
    <source>
        <dbReference type="ARBA" id="ARBA00023015"/>
    </source>
</evidence>
<dbReference type="CDD" id="cd00090">
    <property type="entry name" value="HTH_ARSR"/>
    <property type="match status" value="1"/>
</dbReference>
<dbReference type="GO" id="GO:0003700">
    <property type="term" value="F:DNA-binding transcription factor activity"/>
    <property type="evidence" value="ECO:0007669"/>
    <property type="project" value="InterPro"/>
</dbReference>
<protein>
    <submittedName>
        <fullName evidence="7">DNA-binding transcriptional ArsR family regulator</fullName>
    </submittedName>
</protein>
<dbReference type="Gene3D" id="1.10.10.10">
    <property type="entry name" value="Winged helix-like DNA-binding domain superfamily/Winged helix DNA-binding domain"/>
    <property type="match status" value="1"/>
</dbReference>
<dbReference type="InterPro" id="IPR036388">
    <property type="entry name" value="WH-like_DNA-bd_sf"/>
</dbReference>
<dbReference type="InterPro" id="IPR012319">
    <property type="entry name" value="FPG_cat"/>
</dbReference>
<feature type="region of interest" description="Disordered" evidence="4">
    <location>
        <begin position="116"/>
        <end position="135"/>
    </location>
</feature>
<dbReference type="SUPFAM" id="SSF46785">
    <property type="entry name" value="Winged helix' DNA-binding domain"/>
    <property type="match status" value="1"/>
</dbReference>
<dbReference type="AlphaFoldDB" id="A0A7Z0IKZ1"/>
<dbReference type="Pfam" id="PF01022">
    <property type="entry name" value="HTH_5"/>
    <property type="match status" value="1"/>
</dbReference>
<dbReference type="GO" id="GO:0008270">
    <property type="term" value="F:zinc ion binding"/>
    <property type="evidence" value="ECO:0007669"/>
    <property type="project" value="InterPro"/>
</dbReference>
<dbReference type="PANTHER" id="PTHR43132">
    <property type="entry name" value="ARSENICAL RESISTANCE OPERON REPRESSOR ARSR-RELATED"/>
    <property type="match status" value="1"/>
</dbReference>
<dbReference type="InterPro" id="IPR011991">
    <property type="entry name" value="ArsR-like_HTH"/>
</dbReference>
<keyword evidence="8" id="KW-1185">Reference proteome</keyword>
<name>A0A7Z0IKZ1_9ACTN</name>
<dbReference type="InterPro" id="IPR036390">
    <property type="entry name" value="WH_DNA-bd_sf"/>
</dbReference>
<dbReference type="InterPro" id="IPR001845">
    <property type="entry name" value="HTH_ArsR_DNA-bd_dom"/>
</dbReference>
<dbReference type="EMBL" id="JACBZS010000001">
    <property type="protein sequence ID" value="NYI71028.1"/>
    <property type="molecule type" value="Genomic_DNA"/>
</dbReference>
<comment type="caution">
    <text evidence="7">The sequence shown here is derived from an EMBL/GenBank/DDBJ whole genome shotgun (WGS) entry which is preliminary data.</text>
</comment>
<dbReference type="PANTHER" id="PTHR43132:SF2">
    <property type="entry name" value="ARSENICAL RESISTANCE OPERON REPRESSOR ARSR-RELATED"/>
    <property type="match status" value="1"/>
</dbReference>
<evidence type="ECO:0000256" key="2">
    <source>
        <dbReference type="ARBA" id="ARBA00023125"/>
    </source>
</evidence>
<reference evidence="7 8" key="1">
    <citation type="submission" date="2020-07" db="EMBL/GenBank/DDBJ databases">
        <title>Sequencing the genomes of 1000 actinobacteria strains.</title>
        <authorList>
            <person name="Klenk H.-P."/>
        </authorList>
    </citation>
    <scope>NUCLEOTIDE SEQUENCE [LARGE SCALE GENOMIC DNA]</scope>
    <source>
        <strain evidence="7 8">DSM 103164</strain>
    </source>
</reference>
<dbReference type="RefSeq" id="WP_179444905.1">
    <property type="nucleotide sequence ID" value="NZ_JACBZS010000001.1"/>
</dbReference>
<dbReference type="PROSITE" id="PS50987">
    <property type="entry name" value="HTH_ARSR_2"/>
    <property type="match status" value="1"/>
</dbReference>
<dbReference type="InterPro" id="IPR051011">
    <property type="entry name" value="Metal_resp_trans_reg"/>
</dbReference>
<dbReference type="PRINTS" id="PR00778">
    <property type="entry name" value="HTHARSR"/>
</dbReference>
<dbReference type="Proteomes" id="UP000527616">
    <property type="component" value="Unassembled WGS sequence"/>
</dbReference>
<organism evidence="7 8">
    <name type="scientific">Naumannella cuiyingiana</name>
    <dbReference type="NCBI Taxonomy" id="1347891"/>
    <lineage>
        <taxon>Bacteria</taxon>
        <taxon>Bacillati</taxon>
        <taxon>Actinomycetota</taxon>
        <taxon>Actinomycetes</taxon>
        <taxon>Propionibacteriales</taxon>
        <taxon>Propionibacteriaceae</taxon>
        <taxon>Naumannella</taxon>
    </lineage>
</organism>
<keyword evidence="2 7" id="KW-0238">DNA-binding</keyword>
<evidence type="ECO:0000259" key="6">
    <source>
        <dbReference type="PROSITE" id="PS51068"/>
    </source>
</evidence>
<keyword evidence="1" id="KW-0805">Transcription regulation</keyword>
<evidence type="ECO:0000259" key="5">
    <source>
        <dbReference type="PROSITE" id="PS50987"/>
    </source>
</evidence>
<dbReference type="GO" id="GO:0006284">
    <property type="term" value="P:base-excision repair"/>
    <property type="evidence" value="ECO:0007669"/>
    <property type="project" value="InterPro"/>
</dbReference>
<evidence type="ECO:0000313" key="8">
    <source>
        <dbReference type="Proteomes" id="UP000527616"/>
    </source>
</evidence>
<dbReference type="PROSITE" id="PS51068">
    <property type="entry name" value="FPG_CAT"/>
    <property type="match status" value="1"/>
</dbReference>
<keyword evidence="3" id="KW-0804">Transcription</keyword>
<accession>A0A7Z0IKZ1</accession>
<sequence length="135" mass="14383">MRYPGTDDDSGVRLRPLDPTKPQLEVAARTFSLLAAPVRLHLVALAAEGRYDVGTLAERVGVSIATASQHLSKLRLAGIVSASRDGRHLFYAVDDPHVLTLVAQIFEHIAPDGTLAPDPPLADSPAGSLRIADDE</sequence>
<evidence type="ECO:0000256" key="4">
    <source>
        <dbReference type="SAM" id="MobiDB-lite"/>
    </source>
</evidence>
<dbReference type="SMART" id="SM00418">
    <property type="entry name" value="HTH_ARSR"/>
    <property type="match status" value="1"/>
</dbReference>
<dbReference type="NCBIfam" id="NF033788">
    <property type="entry name" value="HTH_metalloreg"/>
    <property type="match status" value="1"/>
</dbReference>
<dbReference type="GO" id="GO:0003677">
    <property type="term" value="F:DNA binding"/>
    <property type="evidence" value="ECO:0007669"/>
    <property type="project" value="UniProtKB-KW"/>
</dbReference>
<evidence type="ECO:0000313" key="7">
    <source>
        <dbReference type="EMBL" id="NYI71028.1"/>
    </source>
</evidence>